<dbReference type="EMBL" id="CP021361">
    <property type="protein sequence ID" value="ART50724.1"/>
    <property type="molecule type" value="Genomic_DNA"/>
</dbReference>
<evidence type="ECO:0000256" key="8">
    <source>
        <dbReference type="ARBA" id="ARBA00023237"/>
    </source>
</evidence>
<evidence type="ECO:0000256" key="4">
    <source>
        <dbReference type="ARBA" id="ARBA00022452"/>
    </source>
</evidence>
<dbReference type="GO" id="GO:0098046">
    <property type="term" value="C:type V protein secretion system complex"/>
    <property type="evidence" value="ECO:0007669"/>
    <property type="project" value="TreeGrafter"/>
</dbReference>
<dbReference type="AlphaFoldDB" id="A0A240TZX2"/>
<dbReference type="KEGG" id="acin:CBP34_02260"/>
<evidence type="ECO:0000259" key="10">
    <source>
        <dbReference type="PROSITE" id="PS51779"/>
    </source>
</evidence>
<sequence length="556" mass="59329">MFKNKILPFALLALGQTVFAQQLPSAGSQIQQIPPTPIPQKTAPAVRIEPSSAPATEASDAAKIMVNHLQVTGARVYPEAELLALTGFQPGSELSLGELRAMALKITERYRNAGYFVAQAYLPAQEIKDGTVTIAVIEGQYGKVAVRNQSGLSDGFIQSQLEGINSGDTVAIAPLESRLLLLSDIPGVKVSSTLAPGASVGASDLIVDVVPGQRVTGSMDADNAGSRYTGEYRLGATVNLNNSAGHGDVASLRLLTSGSGLNYARASYQMQFGKATAGVAYSWLDYELGREFKYAQATGTARIASVYGSYPLIRSRNSNLYAGLAFDAKTFEDKRPLNTDATVEDKKAQVLMASLRGDHRDDLGGGGVMAYSLTWSTGNIDIETPVIRALDAASAQSNGHFNKLAFSAMRLQNVTDTVSLYAGINGQLASKNLDASEKMELGGMYGVRAYPTGEAYADEGVLLTLEARMRLPTPYQFPGQLQLIGFVDAGSVTINKNPWSTGDNRRTLSGAGVGLNWSETNNFLVRAFYARKLGNDAATSAPDKSGRFWIQAVKYF</sequence>
<dbReference type="InterPro" id="IPR051544">
    <property type="entry name" value="TPS_OM_transporter"/>
</dbReference>
<feature type="chain" id="PRO_5012308924" evidence="9">
    <location>
        <begin position="21"/>
        <end position="556"/>
    </location>
</feature>
<evidence type="ECO:0000256" key="1">
    <source>
        <dbReference type="ARBA" id="ARBA00004442"/>
    </source>
</evidence>
<comment type="subcellular location">
    <subcellularLocation>
        <location evidence="1">Cell outer membrane</location>
    </subcellularLocation>
</comment>
<dbReference type="Gene3D" id="2.40.160.50">
    <property type="entry name" value="membrane protein fhac: a member of the omp85/tpsb transporter family"/>
    <property type="match status" value="1"/>
</dbReference>
<dbReference type="InterPro" id="IPR034746">
    <property type="entry name" value="POTRA"/>
</dbReference>
<evidence type="ECO:0000313" key="12">
    <source>
        <dbReference type="Proteomes" id="UP000194432"/>
    </source>
</evidence>
<evidence type="ECO:0000313" key="11">
    <source>
        <dbReference type="EMBL" id="ART50724.1"/>
    </source>
</evidence>
<keyword evidence="3" id="KW-0813">Transport</keyword>
<reference evidence="11 12" key="1">
    <citation type="submission" date="2017-05" db="EMBL/GenBank/DDBJ databases">
        <title>Polyphasic characterization of four soil-derived phenanthrene-degrading Acidovorax strains and proposal of Acidovorax phenanthrenivorans sp. nov.</title>
        <authorList>
            <person name="Singleton D.R."/>
            <person name="Lee J."/>
            <person name="Dickey A.N."/>
            <person name="Stroud A."/>
            <person name="Scholl E.H."/>
            <person name="Wright F.A."/>
            <person name="Aitken M.D."/>
        </authorList>
    </citation>
    <scope>NUCLEOTIDE SEQUENCE [LARGE SCALE GENOMIC DNA]</scope>
    <source>
        <strain evidence="11">NA3</strain>
    </source>
</reference>
<evidence type="ECO:0000256" key="7">
    <source>
        <dbReference type="ARBA" id="ARBA00023136"/>
    </source>
</evidence>
<comment type="similarity">
    <text evidence="2">Belongs to the TPS (TC 1.B.20) family.</text>
</comment>
<dbReference type="GO" id="GO:0046819">
    <property type="term" value="P:protein secretion by the type V secretion system"/>
    <property type="evidence" value="ECO:0007669"/>
    <property type="project" value="TreeGrafter"/>
</dbReference>
<dbReference type="GO" id="GO:0008320">
    <property type="term" value="F:protein transmembrane transporter activity"/>
    <property type="evidence" value="ECO:0007669"/>
    <property type="project" value="TreeGrafter"/>
</dbReference>
<keyword evidence="7" id="KW-0472">Membrane</keyword>
<evidence type="ECO:0000256" key="3">
    <source>
        <dbReference type="ARBA" id="ARBA00022448"/>
    </source>
</evidence>
<feature type="domain" description="POTRA" evidence="10">
    <location>
        <begin position="64"/>
        <end position="139"/>
    </location>
</feature>
<dbReference type="Gene3D" id="3.10.20.310">
    <property type="entry name" value="membrane protein fhac"/>
    <property type="match status" value="1"/>
</dbReference>
<keyword evidence="6" id="KW-0653">Protein transport</keyword>
<evidence type="ECO:0000256" key="5">
    <source>
        <dbReference type="ARBA" id="ARBA00022692"/>
    </source>
</evidence>
<keyword evidence="12" id="KW-1185">Reference proteome</keyword>
<organism evidence="11 12">
    <name type="scientific">Acidovorax carolinensis</name>
    <dbReference type="NCBI Taxonomy" id="553814"/>
    <lineage>
        <taxon>Bacteria</taxon>
        <taxon>Pseudomonadati</taxon>
        <taxon>Pseudomonadota</taxon>
        <taxon>Betaproteobacteria</taxon>
        <taxon>Burkholderiales</taxon>
        <taxon>Comamonadaceae</taxon>
        <taxon>Acidovorax</taxon>
    </lineage>
</organism>
<gene>
    <name evidence="11" type="ORF">CBP34_02260</name>
</gene>
<name>A0A240TZX2_9BURK</name>
<dbReference type="PANTHER" id="PTHR34597">
    <property type="entry name" value="SLR1661 PROTEIN"/>
    <property type="match status" value="1"/>
</dbReference>
<keyword evidence="9" id="KW-0732">Signal</keyword>
<accession>A0A240TZX2</accession>
<keyword evidence="8" id="KW-0998">Cell outer membrane</keyword>
<evidence type="ECO:0000256" key="9">
    <source>
        <dbReference type="SAM" id="SignalP"/>
    </source>
</evidence>
<dbReference type="InterPro" id="IPR005565">
    <property type="entry name" value="Hemolysn_activator_HlyB_C"/>
</dbReference>
<dbReference type="Proteomes" id="UP000194432">
    <property type="component" value="Chromosome 1"/>
</dbReference>
<dbReference type="InterPro" id="IPR013686">
    <property type="entry name" value="Polypept-transport_assoc_ShlB"/>
</dbReference>
<dbReference type="GO" id="GO:0009279">
    <property type="term" value="C:cell outer membrane"/>
    <property type="evidence" value="ECO:0007669"/>
    <property type="project" value="UniProtKB-SubCell"/>
</dbReference>
<dbReference type="Pfam" id="PF03865">
    <property type="entry name" value="ShlB"/>
    <property type="match status" value="1"/>
</dbReference>
<keyword evidence="4" id="KW-1134">Transmembrane beta strand</keyword>
<protein>
    <submittedName>
        <fullName evidence="11">Peptide transporter</fullName>
    </submittedName>
</protein>
<dbReference type="Pfam" id="PF08479">
    <property type="entry name" value="POTRA_2"/>
    <property type="match status" value="1"/>
</dbReference>
<feature type="signal peptide" evidence="9">
    <location>
        <begin position="1"/>
        <end position="20"/>
    </location>
</feature>
<dbReference type="PROSITE" id="PS51779">
    <property type="entry name" value="POTRA"/>
    <property type="match status" value="1"/>
</dbReference>
<evidence type="ECO:0000256" key="2">
    <source>
        <dbReference type="ARBA" id="ARBA00009055"/>
    </source>
</evidence>
<dbReference type="PANTHER" id="PTHR34597:SF1">
    <property type="entry name" value="HEME_HEMOPEXIN TRANSPORTER PROTEIN HUXB"/>
    <property type="match status" value="1"/>
</dbReference>
<proteinExistence type="inferred from homology"/>
<keyword evidence="5" id="KW-0812">Transmembrane</keyword>
<evidence type="ECO:0000256" key="6">
    <source>
        <dbReference type="ARBA" id="ARBA00022927"/>
    </source>
</evidence>